<gene>
    <name evidence="1" type="ORF">DT23_11370</name>
</gene>
<proteinExistence type="predicted"/>
<evidence type="ECO:0008006" key="3">
    <source>
        <dbReference type="Google" id="ProtNLM"/>
    </source>
</evidence>
<accession>A0A074KHB9</accession>
<name>A0A074KHB9_9RHOB</name>
<keyword evidence="2" id="KW-1185">Reference proteome</keyword>
<protein>
    <recommendedName>
        <fullName evidence="3">Nucleotide-diphospho-sugar transferase domain-containing protein</fullName>
    </recommendedName>
</protein>
<reference evidence="1 2" key="1">
    <citation type="journal article" date="2015" name="Antonie Van Leeuwenhoek">
        <title>Thioclava indica sp. nov., isolated from surface seawater of the Indian Ocean.</title>
        <authorList>
            <person name="Liu Y."/>
            <person name="Lai Q."/>
            <person name="Du J."/>
            <person name="Xu H."/>
            <person name="Jiang L."/>
            <person name="Shao Z."/>
        </authorList>
    </citation>
    <scope>NUCLEOTIDE SEQUENCE [LARGE SCALE GENOMIC DNA]</scope>
    <source>
        <strain evidence="1 2">DT23-4</strain>
    </source>
</reference>
<dbReference type="OrthoDB" id="7684392at2"/>
<sequence>MAAKRAKSQPFNIFCIAQNGRLEYEAILFVLSFTAANPDFKGRLIVAEPQPGPLWKGETRISDPVRAILEGAGAEIVPFESKVFGQSYPYGNKIEALAALPAGEPFVFFDTDTVFTAPLSNVTFDFDRPSASMQREGTWPLPPLYGPGYTAIWKSLYDRFGLKGFAKTLDTSQPDEYWRRYLYFNAGWFFGADPAEFGKRFLTYAREIRDDPPDELASQVFDPWLDQIALPLVIHSFGGGRPGPYLDGLDGDVSCHYRALPLMYARESDRVIDTVETLVAPNQIKKVLKVYEPAKKLIFQGKGRKLRAIFTAEGLPRTEKQLRNRIRREKLWMR</sequence>
<dbReference type="eggNOG" id="ENOG502Z7YS">
    <property type="taxonomic scope" value="Bacteria"/>
</dbReference>
<dbReference type="EMBL" id="AUNB01000012">
    <property type="protein sequence ID" value="KEO60982.1"/>
    <property type="molecule type" value="Genomic_DNA"/>
</dbReference>
<dbReference type="RefSeq" id="WP_038128623.1">
    <property type="nucleotide sequence ID" value="NZ_AUNB01000012.1"/>
</dbReference>
<dbReference type="AlphaFoldDB" id="A0A074KHB9"/>
<dbReference type="STRING" id="1353528.DT23_11370"/>
<evidence type="ECO:0000313" key="2">
    <source>
        <dbReference type="Proteomes" id="UP000027471"/>
    </source>
</evidence>
<organism evidence="1 2">
    <name type="scientific">Thioclava indica</name>
    <dbReference type="NCBI Taxonomy" id="1353528"/>
    <lineage>
        <taxon>Bacteria</taxon>
        <taxon>Pseudomonadati</taxon>
        <taxon>Pseudomonadota</taxon>
        <taxon>Alphaproteobacteria</taxon>
        <taxon>Rhodobacterales</taxon>
        <taxon>Paracoccaceae</taxon>
        <taxon>Thioclava</taxon>
    </lineage>
</organism>
<dbReference type="Proteomes" id="UP000027471">
    <property type="component" value="Unassembled WGS sequence"/>
</dbReference>
<comment type="caution">
    <text evidence="1">The sequence shown here is derived from an EMBL/GenBank/DDBJ whole genome shotgun (WGS) entry which is preliminary data.</text>
</comment>
<evidence type="ECO:0000313" key="1">
    <source>
        <dbReference type="EMBL" id="KEO60982.1"/>
    </source>
</evidence>